<dbReference type="CDD" id="cd13929">
    <property type="entry name" value="PT-DMATS_CymD"/>
    <property type="match status" value="1"/>
</dbReference>
<proteinExistence type="inferred from homology"/>
<comment type="similarity">
    <text evidence="1">Belongs to the tryptophan dimethylallyltransferase family.</text>
</comment>
<dbReference type="Pfam" id="PF11991">
    <property type="entry name" value="Trp_DMAT"/>
    <property type="match status" value="1"/>
</dbReference>
<evidence type="ECO:0000313" key="4">
    <source>
        <dbReference type="Proteomes" id="UP000305067"/>
    </source>
</evidence>
<evidence type="ECO:0000313" key="3">
    <source>
        <dbReference type="EMBL" id="TFL04481.1"/>
    </source>
</evidence>
<sequence length="519" mass="59065">MQTLIKDERFIAQTSLVKTEGSSVLDWGAGATYENVAKTIRSVLGFDYPLHKKGAVSVQPEGLEVYDILSNVLPFASTQSTFFWTRFCKPYASMLETANYPLEAQIKLLTFFFARVIGLMGPDERPVDRSFMTIDGSPAENSWVIPTGSQPVAGEVNRALRFSIQPTDPRTGKLLRGSKVLDWFGSAEGGLGVVTVKDGWQNWRRECDFFFFGEDDSPEEYSPPGTVFFVGFTLDPKARITLKAYYMPSVRTPDAEPLVKSPVHILDTDFRPLTKLMASCHPSLVDQFQVMLEYFDGIEDRMKPVFHFVGVDEAPLEKNRLKIYFQTRVGFSFNDVKRHFTLGGRLNTPEFQKNVDRFEMLWNLLFPSTPSDSGLDAEVLTNIDANHDHRDEHPVFCFGWYYEFAVDMPSLVPKVYFPARHYCLNDMKVFEAMQAFYDHPTVDVHGPPDGEHGEGWIIREAQKSYNHRPLEERPGLTTWVTFGCKHGGYEMMTYFSPEIWVDRKVRLPPVADAALLTAK</sequence>
<dbReference type="InterPro" id="IPR033964">
    <property type="entry name" value="ABBA"/>
</dbReference>
<dbReference type="OrthoDB" id="3354387at2759"/>
<dbReference type="EMBL" id="ML178818">
    <property type="protein sequence ID" value="TFL04481.1"/>
    <property type="molecule type" value="Genomic_DNA"/>
</dbReference>
<gene>
    <name evidence="3" type="ORF">BDV98DRAFT_318496</name>
</gene>
<dbReference type="GO" id="GO:0016765">
    <property type="term" value="F:transferase activity, transferring alkyl or aryl (other than methyl) groups"/>
    <property type="evidence" value="ECO:0007669"/>
    <property type="project" value="InterPro"/>
</dbReference>
<dbReference type="PANTHER" id="PTHR40627:SF4">
    <property type="entry name" value="PRENYLTRANSFERASE ASQH1-RELATED"/>
    <property type="match status" value="1"/>
</dbReference>
<name>A0A5C3QVE6_9AGAR</name>
<keyword evidence="4" id="KW-1185">Reference proteome</keyword>
<reference evidence="3 4" key="1">
    <citation type="journal article" date="2019" name="Nat. Ecol. Evol.">
        <title>Megaphylogeny resolves global patterns of mushroom evolution.</title>
        <authorList>
            <person name="Varga T."/>
            <person name="Krizsan K."/>
            <person name="Foldi C."/>
            <person name="Dima B."/>
            <person name="Sanchez-Garcia M."/>
            <person name="Sanchez-Ramirez S."/>
            <person name="Szollosi G.J."/>
            <person name="Szarkandi J.G."/>
            <person name="Papp V."/>
            <person name="Albert L."/>
            <person name="Andreopoulos W."/>
            <person name="Angelini C."/>
            <person name="Antonin V."/>
            <person name="Barry K.W."/>
            <person name="Bougher N.L."/>
            <person name="Buchanan P."/>
            <person name="Buyck B."/>
            <person name="Bense V."/>
            <person name="Catcheside P."/>
            <person name="Chovatia M."/>
            <person name="Cooper J."/>
            <person name="Damon W."/>
            <person name="Desjardin D."/>
            <person name="Finy P."/>
            <person name="Geml J."/>
            <person name="Haridas S."/>
            <person name="Hughes K."/>
            <person name="Justo A."/>
            <person name="Karasinski D."/>
            <person name="Kautmanova I."/>
            <person name="Kiss B."/>
            <person name="Kocsube S."/>
            <person name="Kotiranta H."/>
            <person name="LaButti K.M."/>
            <person name="Lechner B.E."/>
            <person name="Liimatainen K."/>
            <person name="Lipzen A."/>
            <person name="Lukacs Z."/>
            <person name="Mihaltcheva S."/>
            <person name="Morgado L.N."/>
            <person name="Niskanen T."/>
            <person name="Noordeloos M.E."/>
            <person name="Ohm R.A."/>
            <person name="Ortiz-Santana B."/>
            <person name="Ovrebo C."/>
            <person name="Racz N."/>
            <person name="Riley R."/>
            <person name="Savchenko A."/>
            <person name="Shiryaev A."/>
            <person name="Soop K."/>
            <person name="Spirin V."/>
            <person name="Szebenyi C."/>
            <person name="Tomsovsky M."/>
            <person name="Tulloss R.E."/>
            <person name="Uehling J."/>
            <person name="Grigoriev I.V."/>
            <person name="Vagvolgyi C."/>
            <person name="Papp T."/>
            <person name="Martin F.M."/>
            <person name="Miettinen O."/>
            <person name="Hibbett D.S."/>
            <person name="Nagy L.G."/>
        </authorList>
    </citation>
    <scope>NUCLEOTIDE SEQUENCE [LARGE SCALE GENOMIC DNA]</scope>
    <source>
        <strain evidence="3 4">CBS 309.79</strain>
    </source>
</reference>
<dbReference type="AlphaFoldDB" id="A0A5C3QVE6"/>
<dbReference type="SFLD" id="SFLDG01162">
    <property type="entry name" value="I"/>
    <property type="match status" value="1"/>
</dbReference>
<evidence type="ECO:0000256" key="1">
    <source>
        <dbReference type="ARBA" id="ARBA00010209"/>
    </source>
</evidence>
<dbReference type="PANTHER" id="PTHR40627">
    <property type="entry name" value="INDOLE PRENYLTRANSFERASE TDIB-RELATED"/>
    <property type="match status" value="1"/>
</dbReference>
<protein>
    <submittedName>
        <fullName evidence="3">Tryptophan dimethylallyltransferase-domain-containing protein</fullName>
    </submittedName>
</protein>
<evidence type="ECO:0000256" key="2">
    <source>
        <dbReference type="ARBA" id="ARBA00022679"/>
    </source>
</evidence>
<organism evidence="3 4">
    <name type="scientific">Pterulicium gracile</name>
    <dbReference type="NCBI Taxonomy" id="1884261"/>
    <lineage>
        <taxon>Eukaryota</taxon>
        <taxon>Fungi</taxon>
        <taxon>Dikarya</taxon>
        <taxon>Basidiomycota</taxon>
        <taxon>Agaricomycotina</taxon>
        <taxon>Agaricomycetes</taxon>
        <taxon>Agaricomycetidae</taxon>
        <taxon>Agaricales</taxon>
        <taxon>Pleurotineae</taxon>
        <taxon>Pterulaceae</taxon>
        <taxon>Pterulicium</taxon>
    </lineage>
</organism>
<dbReference type="GO" id="GO:0009820">
    <property type="term" value="P:alkaloid metabolic process"/>
    <property type="evidence" value="ECO:0007669"/>
    <property type="project" value="InterPro"/>
</dbReference>
<dbReference type="InterPro" id="IPR017795">
    <property type="entry name" value="ABBA_NscD-like"/>
</dbReference>
<keyword evidence="2 3" id="KW-0808">Transferase</keyword>
<dbReference type="NCBIfam" id="TIGR03429">
    <property type="entry name" value="arom_pren_DMATS"/>
    <property type="match status" value="1"/>
</dbReference>
<accession>A0A5C3QVE6</accession>
<dbReference type="Proteomes" id="UP000305067">
    <property type="component" value="Unassembled WGS sequence"/>
</dbReference>
<dbReference type="SFLD" id="SFLDS00036">
    <property type="entry name" value="Aromatic_Prenyltransferase"/>
    <property type="match status" value="1"/>
</dbReference>